<reference evidence="1 2" key="1">
    <citation type="submission" date="2017-10" db="EMBL/GenBank/DDBJ databases">
        <title>Sedimentibacterium mangrovi gen. nov., sp. nov., a novel member of family Phyllobacteriacea isolated from mangrove sediment.</title>
        <authorList>
            <person name="Liao H."/>
            <person name="Tian Y."/>
        </authorList>
    </citation>
    <scope>NUCLEOTIDE SEQUENCE [LARGE SCALE GENOMIC DNA]</scope>
    <source>
        <strain evidence="1 2">X9-2-2</strain>
    </source>
</reference>
<accession>A0A2G1QLY7</accession>
<organism evidence="1 2">
    <name type="scientific">Zhengella mangrovi</name>
    <dbReference type="NCBI Taxonomy" id="1982044"/>
    <lineage>
        <taxon>Bacteria</taxon>
        <taxon>Pseudomonadati</taxon>
        <taxon>Pseudomonadota</taxon>
        <taxon>Alphaproteobacteria</taxon>
        <taxon>Hyphomicrobiales</taxon>
        <taxon>Notoacmeibacteraceae</taxon>
        <taxon>Zhengella</taxon>
    </lineage>
</organism>
<protein>
    <submittedName>
        <fullName evidence="1">Uncharacterized protein</fullName>
    </submittedName>
</protein>
<dbReference type="AlphaFoldDB" id="A0A2G1QLY7"/>
<dbReference type="RefSeq" id="WP_099306722.1">
    <property type="nucleotide sequence ID" value="NZ_PDVP01000007.1"/>
</dbReference>
<name>A0A2G1QLY7_9HYPH</name>
<dbReference type="EMBL" id="PDVP01000007">
    <property type="protein sequence ID" value="PHP66536.1"/>
    <property type="molecule type" value="Genomic_DNA"/>
</dbReference>
<keyword evidence="2" id="KW-1185">Reference proteome</keyword>
<gene>
    <name evidence="1" type="ORF">CSC94_12655</name>
</gene>
<dbReference type="Proteomes" id="UP000221168">
    <property type="component" value="Unassembled WGS sequence"/>
</dbReference>
<sequence>MNQLTTPRDTTTPATEAQISQALALLSTSLPYRDEGDGELRTRAYLSALHGVTRYGLSLATQAALKGEHGSKFFPSTAEMRGLYDTAMRPVHEQQKAERRAAADAHERETYQWAINAPRASTDQITQRFRDDNRRSERVLEDTPLGRSIAKARTALLGRQIIAEGVSMEGFKRGAKEHQWGEGASYSPLLKTVYR</sequence>
<evidence type="ECO:0000313" key="2">
    <source>
        <dbReference type="Proteomes" id="UP000221168"/>
    </source>
</evidence>
<comment type="caution">
    <text evidence="1">The sequence shown here is derived from an EMBL/GenBank/DDBJ whole genome shotgun (WGS) entry which is preliminary data.</text>
</comment>
<proteinExistence type="predicted"/>
<evidence type="ECO:0000313" key="1">
    <source>
        <dbReference type="EMBL" id="PHP66536.1"/>
    </source>
</evidence>